<keyword evidence="2" id="KW-0134">Cell wall</keyword>
<dbReference type="AlphaFoldDB" id="A0A6A6H6X7"/>
<protein>
    <recommendedName>
        <fullName evidence="7">Cell wall mannoprotein 1</fullName>
    </recommendedName>
</protein>
<evidence type="ECO:0000256" key="7">
    <source>
        <dbReference type="ARBA" id="ARBA00071527"/>
    </source>
</evidence>
<dbReference type="GO" id="GO:0008289">
    <property type="term" value="F:lipid binding"/>
    <property type="evidence" value="ECO:0007669"/>
    <property type="project" value="UniProtKB-KW"/>
</dbReference>
<dbReference type="PANTHER" id="PTHR38123:SF6">
    <property type="entry name" value="CELL WALL SERINE-THREONINE-RICH GALACTOMANNOPROTEIN MP1 (AFU_ORTHOLOGUE AFUA_4G03240)"/>
    <property type="match status" value="1"/>
</dbReference>
<feature type="compositionally biased region" description="Low complexity" evidence="8">
    <location>
        <begin position="181"/>
        <end position="233"/>
    </location>
</feature>
<evidence type="ECO:0000256" key="5">
    <source>
        <dbReference type="ARBA" id="ARBA00023121"/>
    </source>
</evidence>
<evidence type="ECO:0000256" key="6">
    <source>
        <dbReference type="ARBA" id="ARBA00060953"/>
    </source>
</evidence>
<evidence type="ECO:0000256" key="9">
    <source>
        <dbReference type="SAM" id="SignalP"/>
    </source>
</evidence>
<evidence type="ECO:0000256" key="1">
    <source>
        <dbReference type="ARBA" id="ARBA00004191"/>
    </source>
</evidence>
<reference evidence="10" key="1">
    <citation type="journal article" date="2020" name="Stud. Mycol.">
        <title>101 Dothideomycetes genomes: a test case for predicting lifestyles and emergence of pathogens.</title>
        <authorList>
            <person name="Haridas S."/>
            <person name="Albert R."/>
            <person name="Binder M."/>
            <person name="Bloem J."/>
            <person name="Labutti K."/>
            <person name="Salamov A."/>
            <person name="Andreopoulos B."/>
            <person name="Baker S."/>
            <person name="Barry K."/>
            <person name="Bills G."/>
            <person name="Bluhm B."/>
            <person name="Cannon C."/>
            <person name="Castanera R."/>
            <person name="Culley D."/>
            <person name="Daum C."/>
            <person name="Ezra D."/>
            <person name="Gonzalez J."/>
            <person name="Henrissat B."/>
            <person name="Kuo A."/>
            <person name="Liang C."/>
            <person name="Lipzen A."/>
            <person name="Lutzoni F."/>
            <person name="Magnuson J."/>
            <person name="Mondo S."/>
            <person name="Nolan M."/>
            <person name="Ohm R."/>
            <person name="Pangilinan J."/>
            <person name="Park H.-J."/>
            <person name="Ramirez L."/>
            <person name="Alfaro M."/>
            <person name="Sun H."/>
            <person name="Tritt A."/>
            <person name="Yoshinaga Y."/>
            <person name="Zwiers L.-H."/>
            <person name="Turgeon B."/>
            <person name="Goodwin S."/>
            <person name="Spatafora J."/>
            <person name="Crous P."/>
            <person name="Grigoriev I."/>
        </authorList>
    </citation>
    <scope>NUCLEOTIDE SEQUENCE</scope>
    <source>
        <strain evidence="10">Tuck. ex Michener</strain>
    </source>
</reference>
<dbReference type="GO" id="GO:0009277">
    <property type="term" value="C:fungal-type cell wall"/>
    <property type="evidence" value="ECO:0007669"/>
    <property type="project" value="UniProtKB-ARBA"/>
</dbReference>
<sequence length="327" mass="32476">MRPSFFLFGLVGTALAGRSIFGKRDLATIQNALNAINTAAGTLDTDVKAFDGSSTAVTTLQSDSAAVLSAINTGNSQIAPTNPISDNDALTVAGTTGTLITTLNQTIADLIAQKPAFDSAGVSSIVLDQLQQQNTAATTFGATVVSKIPSDLQGIAQGLTAQITAAFQQGIAAFADATAAPTTSTAPSTPAPTSTSESSTSESSTPPVTSTPTTSSSSPVTSIPTSESPTTASPMPPPISTPTQACPTVPVPPPSSYSSAPASSAPAPPPPGSYSAPAPPPSGSYSAPSQSYAPTGAPGYPQPSQPTGNPWGDIGTCVAKCIAAQHW</sequence>
<evidence type="ECO:0000256" key="8">
    <source>
        <dbReference type="SAM" id="MobiDB-lite"/>
    </source>
</evidence>
<evidence type="ECO:0000313" key="11">
    <source>
        <dbReference type="Proteomes" id="UP000800092"/>
    </source>
</evidence>
<keyword evidence="4 9" id="KW-0732">Signal</keyword>
<comment type="subcellular location">
    <subcellularLocation>
        <location evidence="1">Secreted</location>
        <location evidence="1">Cell wall</location>
    </subcellularLocation>
</comment>
<dbReference type="Gene3D" id="1.20.1280.140">
    <property type="match status" value="1"/>
</dbReference>
<dbReference type="PANTHER" id="PTHR38123">
    <property type="entry name" value="CELL WALL SERINE-THREONINE-RICH GALACTOMANNOPROTEIN MP1 (AFU_ORTHOLOGUE AFUA_4G03240)"/>
    <property type="match status" value="1"/>
</dbReference>
<feature type="region of interest" description="Disordered" evidence="8">
    <location>
        <begin position="181"/>
        <end position="315"/>
    </location>
</feature>
<evidence type="ECO:0000256" key="3">
    <source>
        <dbReference type="ARBA" id="ARBA00022525"/>
    </source>
</evidence>
<feature type="compositionally biased region" description="Pro residues" evidence="8">
    <location>
        <begin position="266"/>
        <end position="282"/>
    </location>
</feature>
<feature type="signal peptide" evidence="9">
    <location>
        <begin position="1"/>
        <end position="16"/>
    </location>
</feature>
<evidence type="ECO:0000256" key="2">
    <source>
        <dbReference type="ARBA" id="ARBA00022512"/>
    </source>
</evidence>
<dbReference type="FunFam" id="1.20.1280.140:FF:000001">
    <property type="entry name" value="Cell wall serine-threonine-rich galactomannoprotein Mp1"/>
    <property type="match status" value="1"/>
</dbReference>
<dbReference type="EMBL" id="ML991806">
    <property type="protein sequence ID" value="KAF2233450.1"/>
    <property type="molecule type" value="Genomic_DNA"/>
</dbReference>
<dbReference type="OrthoDB" id="2422134at2759"/>
<dbReference type="InterPro" id="IPR021054">
    <property type="entry name" value="Cell_wall_mannoprotein_1"/>
</dbReference>
<name>A0A6A6H6X7_VIRVR</name>
<dbReference type="GO" id="GO:0005576">
    <property type="term" value="C:extracellular region"/>
    <property type="evidence" value="ECO:0007669"/>
    <property type="project" value="TreeGrafter"/>
</dbReference>
<accession>A0A6A6H6X7</accession>
<evidence type="ECO:0000313" key="10">
    <source>
        <dbReference type="EMBL" id="KAF2233450.1"/>
    </source>
</evidence>
<feature type="compositionally biased region" description="Low complexity" evidence="8">
    <location>
        <begin position="283"/>
        <end position="294"/>
    </location>
</feature>
<feature type="chain" id="PRO_5025387293" description="Cell wall mannoprotein 1" evidence="9">
    <location>
        <begin position="17"/>
        <end position="327"/>
    </location>
</feature>
<dbReference type="Pfam" id="PF12296">
    <property type="entry name" value="HsbA"/>
    <property type="match status" value="1"/>
</dbReference>
<dbReference type="Proteomes" id="UP000800092">
    <property type="component" value="Unassembled WGS sequence"/>
</dbReference>
<keyword evidence="11" id="KW-1185">Reference proteome</keyword>
<comment type="similarity">
    <text evidence="6">Belongs to the cell wall mannoprotein 1 family.</text>
</comment>
<keyword evidence="5" id="KW-0446">Lipid-binding</keyword>
<gene>
    <name evidence="10" type="ORF">EV356DRAFT_503510</name>
</gene>
<evidence type="ECO:0000256" key="4">
    <source>
        <dbReference type="ARBA" id="ARBA00022729"/>
    </source>
</evidence>
<keyword evidence="3" id="KW-0964">Secreted</keyword>
<proteinExistence type="inferred from homology"/>
<organism evidence="10 11">
    <name type="scientific">Viridothelium virens</name>
    <name type="common">Speckled blister lichen</name>
    <name type="synonym">Trypethelium virens</name>
    <dbReference type="NCBI Taxonomy" id="1048519"/>
    <lineage>
        <taxon>Eukaryota</taxon>
        <taxon>Fungi</taxon>
        <taxon>Dikarya</taxon>
        <taxon>Ascomycota</taxon>
        <taxon>Pezizomycotina</taxon>
        <taxon>Dothideomycetes</taxon>
        <taxon>Dothideomycetes incertae sedis</taxon>
        <taxon>Trypetheliales</taxon>
        <taxon>Trypetheliaceae</taxon>
        <taxon>Viridothelium</taxon>
    </lineage>
</organism>
<feature type="compositionally biased region" description="Low complexity" evidence="8">
    <location>
        <begin position="256"/>
        <end position="265"/>
    </location>
</feature>